<evidence type="ECO:0000313" key="2">
    <source>
        <dbReference type="EMBL" id="RKN43121.1"/>
    </source>
</evidence>
<feature type="signal peptide" evidence="1">
    <location>
        <begin position="1"/>
        <end position="32"/>
    </location>
</feature>
<dbReference type="OrthoDB" id="4326967at2"/>
<dbReference type="AlphaFoldDB" id="A0A3A9Z3W9"/>
<evidence type="ECO:0000256" key="1">
    <source>
        <dbReference type="SAM" id="SignalP"/>
    </source>
</evidence>
<comment type="caution">
    <text evidence="2">The sequence shown here is derived from an EMBL/GenBank/DDBJ whole genome shotgun (WGS) entry which is preliminary data.</text>
</comment>
<dbReference type="Proteomes" id="UP000272474">
    <property type="component" value="Unassembled WGS sequence"/>
</dbReference>
<protein>
    <recommendedName>
        <fullName evidence="4">Secreted protein</fullName>
    </recommendedName>
</protein>
<organism evidence="2 3">
    <name type="scientific">Streptomyces hoynatensis</name>
    <dbReference type="NCBI Taxonomy" id="1141874"/>
    <lineage>
        <taxon>Bacteria</taxon>
        <taxon>Bacillati</taxon>
        <taxon>Actinomycetota</taxon>
        <taxon>Actinomycetes</taxon>
        <taxon>Kitasatosporales</taxon>
        <taxon>Streptomycetaceae</taxon>
        <taxon>Streptomyces</taxon>
    </lineage>
</organism>
<feature type="chain" id="PRO_5017449160" description="Secreted protein" evidence="1">
    <location>
        <begin position="33"/>
        <end position="96"/>
    </location>
</feature>
<gene>
    <name evidence="2" type="ORF">D7294_11570</name>
</gene>
<proteinExistence type="predicted"/>
<reference evidence="2 3" key="1">
    <citation type="journal article" date="2014" name="Int. J. Syst. Evol. Microbiol.">
        <title>Streptomyces hoynatensis sp. nov., isolated from deep marine sediment.</title>
        <authorList>
            <person name="Veyisoglu A."/>
            <person name="Sahin N."/>
        </authorList>
    </citation>
    <scope>NUCLEOTIDE SEQUENCE [LARGE SCALE GENOMIC DNA]</scope>
    <source>
        <strain evidence="2 3">KCTC 29097</strain>
    </source>
</reference>
<keyword evidence="1" id="KW-0732">Signal</keyword>
<name>A0A3A9Z3W9_9ACTN</name>
<dbReference type="EMBL" id="RBAL01000005">
    <property type="protein sequence ID" value="RKN43121.1"/>
    <property type="molecule type" value="Genomic_DNA"/>
</dbReference>
<accession>A0A3A9Z3W9</accession>
<evidence type="ECO:0008006" key="4">
    <source>
        <dbReference type="Google" id="ProtNLM"/>
    </source>
</evidence>
<sequence length="96" mass="10023">MVTTRVRTLLTGLSVGAAALAALGLGGGTAVAAERAQDSGGYHVLDYYQYMGTYGSHDACVEAAQPYLWPTNPGGADGYECRDVAAGWDLYLIFAT</sequence>
<dbReference type="RefSeq" id="WP_120678424.1">
    <property type="nucleotide sequence ID" value="NZ_RBAL01000005.1"/>
</dbReference>
<keyword evidence="3" id="KW-1185">Reference proteome</keyword>
<evidence type="ECO:0000313" key="3">
    <source>
        <dbReference type="Proteomes" id="UP000272474"/>
    </source>
</evidence>